<name>Q1M3B3_RHIJ3</name>
<dbReference type="InterPro" id="IPR050772">
    <property type="entry name" value="Hydratase-Decarb/MhpD_sf"/>
</dbReference>
<accession>Q1M3B3</accession>
<dbReference type="Proteomes" id="UP000006575">
    <property type="component" value="Plasmid pRL12"/>
</dbReference>
<evidence type="ECO:0000313" key="2">
    <source>
        <dbReference type="Proteomes" id="UP000006575"/>
    </source>
</evidence>
<dbReference type="Gene3D" id="3.90.850.10">
    <property type="entry name" value="Fumarylacetoacetase-like, C-terminal domain"/>
    <property type="match status" value="1"/>
</dbReference>
<sequence length="256" mass="26887">MYFGLKDTTAEILAKSRLHDALCDLPLDLIDSEREAYDIQALAQDALGFERKGYAIVGSSESARRALGLTKPIYSAIPALALASATAVFRLPPGVIGAQCEFTFTMRRAFPDADEPISLETVADAVAACRPAIGIIGRRTGRAFAGDNSAIADFGLHVATVRGSQTAEVDLSALGKLDVNVFLFREVGISGNASSVMGHPLNAVAWLAGALSSRGKQLQTGDVVATGACTRVLRVHAGQHVAADFGPLGQVECIFE</sequence>
<organism evidence="1 2">
    <name type="scientific">Rhizobium johnstonii (strain DSM 114642 / LMG 32736 / 3841)</name>
    <name type="common">Rhizobium leguminosarum bv. viciae</name>
    <dbReference type="NCBI Taxonomy" id="216596"/>
    <lineage>
        <taxon>Bacteria</taxon>
        <taxon>Pseudomonadati</taxon>
        <taxon>Pseudomonadota</taxon>
        <taxon>Alphaproteobacteria</taxon>
        <taxon>Hyphomicrobiales</taxon>
        <taxon>Rhizobiaceae</taxon>
        <taxon>Rhizobium/Agrobacterium group</taxon>
        <taxon>Rhizobium</taxon>
        <taxon>Rhizobium johnstonii</taxon>
    </lineage>
</organism>
<keyword evidence="2" id="KW-1185">Reference proteome</keyword>
<reference evidence="1 2" key="1">
    <citation type="journal article" date="2006" name="Genome Biol.">
        <title>The genome of Rhizobium leguminosarum has recognizable core and accessory components.</title>
        <authorList>
            <person name="Young J.W."/>
            <person name="Crossman L.C."/>
            <person name="Johnston A.W.B."/>
            <person name="Thomson N.R."/>
            <person name="Ghazoui Z.F."/>
            <person name="Hull K.H."/>
            <person name="Wexler M."/>
            <person name="Curson A.R.J."/>
            <person name="Todd J.D."/>
            <person name="Poole P.S."/>
            <person name="Mauchline T.H."/>
            <person name="East A.K."/>
            <person name="Quail M.A."/>
            <person name="Churcher C."/>
            <person name="Arrowsmith C."/>
            <person name="Cherevach A."/>
            <person name="Chillingworth T."/>
            <person name="Clarke K."/>
            <person name="Cronin A."/>
            <person name="Davis P."/>
            <person name="Fraser A."/>
            <person name="Hance Z."/>
            <person name="Hauser H."/>
            <person name="Jagels K."/>
            <person name="Moule S."/>
            <person name="Mungall K."/>
            <person name="Norbertczak H."/>
            <person name="Rabbinowitsch E."/>
            <person name="Sanders M."/>
            <person name="Simmonds M."/>
            <person name="Whitehead S."/>
            <person name="Parkhill J."/>
        </authorList>
    </citation>
    <scope>NUCLEOTIDE SEQUENCE [LARGE SCALE GENOMIC DNA]</scope>
    <source>
        <strain evidence="2">DSM 114642 / LMG 32736 / 3841</strain>
    </source>
</reference>
<dbReference type="SUPFAM" id="SSF56529">
    <property type="entry name" value="FAH"/>
    <property type="match status" value="1"/>
</dbReference>
<geneLocation type="plasmid" evidence="2">
    <name>pRL12</name>
</geneLocation>
<evidence type="ECO:0000313" key="1">
    <source>
        <dbReference type="EMBL" id="CAK12413.1"/>
    </source>
</evidence>
<dbReference type="PANTHER" id="PTHR30143:SF0">
    <property type="entry name" value="2-KETO-4-PENTENOATE HYDRATASE"/>
    <property type="match status" value="1"/>
</dbReference>
<dbReference type="EnsemblBacteria" id="CAK12413">
    <property type="protein sequence ID" value="CAK12413"/>
    <property type="gene ID" value="pRL120704"/>
</dbReference>
<dbReference type="InterPro" id="IPR036663">
    <property type="entry name" value="Fumarylacetoacetase_C_sf"/>
</dbReference>
<dbReference type="PANTHER" id="PTHR30143">
    <property type="entry name" value="ACID HYDRATASE"/>
    <property type="match status" value="1"/>
</dbReference>
<dbReference type="EMBL" id="AM236086">
    <property type="protein sequence ID" value="CAK12413.1"/>
    <property type="molecule type" value="Genomic_DNA"/>
</dbReference>
<dbReference type="GO" id="GO:0008684">
    <property type="term" value="F:2-oxopent-4-enoate hydratase activity"/>
    <property type="evidence" value="ECO:0007669"/>
    <property type="project" value="TreeGrafter"/>
</dbReference>
<dbReference type="eggNOG" id="COG3971">
    <property type="taxonomic scope" value="Bacteria"/>
</dbReference>
<dbReference type="GO" id="GO:0005737">
    <property type="term" value="C:cytoplasm"/>
    <property type="evidence" value="ECO:0007669"/>
    <property type="project" value="TreeGrafter"/>
</dbReference>
<dbReference type="HOGENOM" id="CLU_1077048_0_0_5"/>
<dbReference type="KEGG" id="rle:pRL120704"/>
<dbReference type="AlphaFoldDB" id="Q1M3B3"/>
<protein>
    <submittedName>
        <fullName evidence="1">Hydratase/decarboxylase</fullName>
    </submittedName>
</protein>
<gene>
    <name evidence="1" type="ordered locus">pRL120704</name>
</gene>
<proteinExistence type="predicted"/>